<organism evidence="3 4">
    <name type="scientific">Phytophthora sojae (strain P6497)</name>
    <name type="common">Soybean stem and root rot agent</name>
    <name type="synonym">Phytophthora megasperma f. sp. glycines</name>
    <dbReference type="NCBI Taxonomy" id="1094619"/>
    <lineage>
        <taxon>Eukaryota</taxon>
        <taxon>Sar</taxon>
        <taxon>Stramenopiles</taxon>
        <taxon>Oomycota</taxon>
        <taxon>Peronosporomycetes</taxon>
        <taxon>Peronosporales</taxon>
        <taxon>Peronosporaceae</taxon>
        <taxon>Phytophthora</taxon>
    </lineage>
</organism>
<feature type="region of interest" description="Disordered" evidence="1">
    <location>
        <begin position="224"/>
        <end position="257"/>
    </location>
</feature>
<dbReference type="EMBL" id="JH159155">
    <property type="protein sequence ID" value="EGZ14654.1"/>
    <property type="molecule type" value="Genomic_DNA"/>
</dbReference>
<feature type="transmembrane region" description="Helical" evidence="2">
    <location>
        <begin position="6"/>
        <end position="25"/>
    </location>
</feature>
<dbReference type="RefSeq" id="XP_009528403.1">
    <property type="nucleotide sequence ID" value="XM_009530108.1"/>
</dbReference>
<keyword evidence="2" id="KW-0472">Membrane</keyword>
<evidence type="ECO:0000256" key="2">
    <source>
        <dbReference type="SAM" id="Phobius"/>
    </source>
</evidence>
<feature type="transmembrane region" description="Helical" evidence="2">
    <location>
        <begin position="170"/>
        <end position="186"/>
    </location>
</feature>
<name>G4ZMC1_PHYSP</name>
<keyword evidence="4" id="KW-1185">Reference proteome</keyword>
<evidence type="ECO:0000313" key="3">
    <source>
        <dbReference type="EMBL" id="EGZ14654.1"/>
    </source>
</evidence>
<dbReference type="Proteomes" id="UP000002640">
    <property type="component" value="Unassembled WGS sequence"/>
</dbReference>
<dbReference type="InParanoid" id="G4ZMC1"/>
<proteinExistence type="predicted"/>
<accession>G4ZMC1</accession>
<feature type="transmembrane region" description="Helical" evidence="2">
    <location>
        <begin position="96"/>
        <end position="119"/>
    </location>
</feature>
<dbReference type="AlphaFoldDB" id="G4ZMC1"/>
<gene>
    <name evidence="3" type="ORF">PHYSODRAFT_333004</name>
</gene>
<evidence type="ECO:0000313" key="4">
    <source>
        <dbReference type="Proteomes" id="UP000002640"/>
    </source>
</evidence>
<sequence>MEDLSRAIFLPIVLVLDAWVFQYLISVYWPRRREFRVKMLLVASFLAFITHIYSHETFETMSEFNDISETCLQLTFIIQITIIGRDVAKKVKVRSILWFTYAAETLIFVSWVDILGSIIEIAGLPTGGKLHGVENILETISLTFVLVFRFFYLSLSGGFRRVIVKRKMEFLLYMMVAMHESPFVLLEELTGLTWEFVQGIFMRLLIVSCILLNVIHKARRSGRSSFSVRSGRPSNATEEETSKAGGSTFARSPSSLRFSRSASARKVTGSARNVNKVAVGLSSSSTRQLPTGNNLDYVVDE</sequence>
<evidence type="ECO:0000256" key="1">
    <source>
        <dbReference type="SAM" id="MobiDB-lite"/>
    </source>
</evidence>
<keyword evidence="2" id="KW-0812">Transmembrane</keyword>
<dbReference type="KEGG" id="psoj:PHYSODRAFT_333004"/>
<reference evidence="3 4" key="1">
    <citation type="journal article" date="2006" name="Science">
        <title>Phytophthora genome sequences uncover evolutionary origins and mechanisms of pathogenesis.</title>
        <authorList>
            <person name="Tyler B.M."/>
            <person name="Tripathy S."/>
            <person name="Zhang X."/>
            <person name="Dehal P."/>
            <person name="Jiang R.H."/>
            <person name="Aerts A."/>
            <person name="Arredondo F.D."/>
            <person name="Baxter L."/>
            <person name="Bensasson D."/>
            <person name="Beynon J.L."/>
            <person name="Chapman J."/>
            <person name="Damasceno C.M."/>
            <person name="Dorrance A.E."/>
            <person name="Dou D."/>
            <person name="Dickerman A.W."/>
            <person name="Dubchak I.L."/>
            <person name="Garbelotto M."/>
            <person name="Gijzen M."/>
            <person name="Gordon S.G."/>
            <person name="Govers F."/>
            <person name="Grunwald N.J."/>
            <person name="Huang W."/>
            <person name="Ivors K.L."/>
            <person name="Jones R.W."/>
            <person name="Kamoun S."/>
            <person name="Krampis K."/>
            <person name="Lamour K.H."/>
            <person name="Lee M.K."/>
            <person name="McDonald W.H."/>
            <person name="Medina M."/>
            <person name="Meijer H.J."/>
            <person name="Nordberg E.K."/>
            <person name="Maclean D.J."/>
            <person name="Ospina-Giraldo M.D."/>
            <person name="Morris P.F."/>
            <person name="Phuntumart V."/>
            <person name="Putnam N.H."/>
            <person name="Rash S."/>
            <person name="Rose J.K."/>
            <person name="Sakihama Y."/>
            <person name="Salamov A.A."/>
            <person name="Savidor A."/>
            <person name="Scheuring C.F."/>
            <person name="Smith B.M."/>
            <person name="Sobral B.W."/>
            <person name="Terry A."/>
            <person name="Torto-Alalibo T.A."/>
            <person name="Win J."/>
            <person name="Xu Z."/>
            <person name="Zhang H."/>
            <person name="Grigoriev I.V."/>
            <person name="Rokhsar D.S."/>
            <person name="Boore J.L."/>
        </authorList>
    </citation>
    <scope>NUCLEOTIDE SEQUENCE [LARGE SCALE GENOMIC DNA]</scope>
    <source>
        <strain evidence="3 4">P6497</strain>
    </source>
</reference>
<keyword evidence="2" id="KW-1133">Transmembrane helix</keyword>
<protein>
    <submittedName>
        <fullName evidence="3">Uncharacterized protein</fullName>
    </submittedName>
</protein>
<feature type="transmembrane region" description="Helical" evidence="2">
    <location>
        <begin position="192"/>
        <end position="215"/>
    </location>
</feature>
<feature type="transmembrane region" description="Helical" evidence="2">
    <location>
        <begin position="139"/>
        <end position="158"/>
    </location>
</feature>
<dbReference type="GeneID" id="20646576"/>